<protein>
    <submittedName>
        <fullName evidence="2">Acetyltransferase (GNAT) family protein</fullName>
    </submittedName>
</protein>
<dbReference type="PROSITE" id="PS51186">
    <property type="entry name" value="GNAT"/>
    <property type="match status" value="1"/>
</dbReference>
<feature type="domain" description="N-acetyltransferase" evidence="1">
    <location>
        <begin position="134"/>
        <end position="278"/>
    </location>
</feature>
<evidence type="ECO:0000313" key="2">
    <source>
        <dbReference type="EMBL" id="SER83608.1"/>
    </source>
</evidence>
<name>A0A1H9SFC7_9RHOB</name>
<proteinExistence type="predicted"/>
<dbReference type="STRING" id="641238.SAMN04490244_103177"/>
<dbReference type="RefSeq" id="WP_092690142.1">
    <property type="nucleotide sequence ID" value="NZ_FOGU01000003.1"/>
</dbReference>
<dbReference type="SUPFAM" id="SSF55729">
    <property type="entry name" value="Acyl-CoA N-acyltransferases (Nat)"/>
    <property type="match status" value="1"/>
</dbReference>
<dbReference type="Proteomes" id="UP000198885">
    <property type="component" value="Unassembled WGS sequence"/>
</dbReference>
<dbReference type="AlphaFoldDB" id="A0A1H9SFC7"/>
<evidence type="ECO:0000259" key="1">
    <source>
        <dbReference type="PROSITE" id="PS51186"/>
    </source>
</evidence>
<organism evidence="2 3">
    <name type="scientific">Tranquillimonas rosea</name>
    <dbReference type="NCBI Taxonomy" id="641238"/>
    <lineage>
        <taxon>Bacteria</taxon>
        <taxon>Pseudomonadati</taxon>
        <taxon>Pseudomonadota</taxon>
        <taxon>Alphaproteobacteria</taxon>
        <taxon>Rhodobacterales</taxon>
        <taxon>Roseobacteraceae</taxon>
        <taxon>Tranquillimonas</taxon>
    </lineage>
</organism>
<keyword evidence="3" id="KW-1185">Reference proteome</keyword>
<dbReference type="CDD" id="cd04301">
    <property type="entry name" value="NAT_SF"/>
    <property type="match status" value="1"/>
</dbReference>
<dbReference type="EMBL" id="FOGU01000003">
    <property type="protein sequence ID" value="SER83608.1"/>
    <property type="molecule type" value="Genomic_DNA"/>
</dbReference>
<dbReference type="InterPro" id="IPR016181">
    <property type="entry name" value="Acyl_CoA_acyltransferase"/>
</dbReference>
<keyword evidence="2" id="KW-0808">Transferase</keyword>
<evidence type="ECO:0000313" key="3">
    <source>
        <dbReference type="Proteomes" id="UP000198885"/>
    </source>
</evidence>
<dbReference type="InterPro" id="IPR000182">
    <property type="entry name" value="GNAT_dom"/>
</dbReference>
<sequence length="278" mass="29621">MTPAGAEDLPDIERFLKRHGDVAMFPRANLDRYGLDGAADHAPTFWIARDGDEVTDALTVTRGGAVFPILPSGDWEAASALLRGRTVTHAIGAAEYLRPLVSAAGLGRARTTLDSDEPLLARDLSPLAVPDGPGRILPLAEVPRDTAIEWRSQYVMETLGIPQDRARSRAASEVDAAIAVGSHVMLFDGDTPLAMTGFNAALPEIVQIGGVYVPPERRGQGLARRAVALHLTAARERGVSRAVCFAASDAALRAYRGLGFERIGTLALCFFDGPQEVS</sequence>
<dbReference type="GO" id="GO:0016747">
    <property type="term" value="F:acyltransferase activity, transferring groups other than amino-acyl groups"/>
    <property type="evidence" value="ECO:0007669"/>
    <property type="project" value="InterPro"/>
</dbReference>
<dbReference type="Gene3D" id="3.40.630.30">
    <property type="match status" value="1"/>
</dbReference>
<dbReference type="OrthoDB" id="7365268at2"/>
<accession>A0A1H9SFC7</accession>
<gene>
    <name evidence="2" type="ORF">SAMN04490244_103177</name>
</gene>
<dbReference type="Pfam" id="PF00583">
    <property type="entry name" value="Acetyltransf_1"/>
    <property type="match status" value="1"/>
</dbReference>
<reference evidence="2 3" key="1">
    <citation type="submission" date="2016-10" db="EMBL/GenBank/DDBJ databases">
        <authorList>
            <person name="de Groot N.N."/>
        </authorList>
    </citation>
    <scope>NUCLEOTIDE SEQUENCE [LARGE SCALE GENOMIC DNA]</scope>
    <source>
        <strain evidence="2 3">DSM 23042</strain>
    </source>
</reference>